<feature type="domain" description="CoA-binding" evidence="4">
    <location>
        <begin position="11"/>
        <end position="106"/>
    </location>
</feature>
<dbReference type="EMBL" id="AP021874">
    <property type="protein sequence ID" value="BBO68003.1"/>
    <property type="molecule type" value="Genomic_DNA"/>
</dbReference>
<sequence>MTPSNHCLDWFFHPNVVAVVGATNNPLKMNYRLLQNLLNLEFDGKIYPVNHKGGKTLGIKTFPRLQDIPDLVDLAVIAVTAQKVPGIIKDCVDAKIRNAVIITGGFSEGGEKGMALQEEIKTLISKNCIRVLGPNTLSPVNTANQLAISFHPIRKLNRGKVSFAFQSGFYEPMINWIFSYLGINKMLDMGNKIDIHEMDALEYYSRDPGTGIIAMHIESLHCNARKFLRLMKDVTRKKPVIVLKVGKTPAGSRAAASHTGTMAIENDAVFDGALRQAGAIRARNLEEFFDLVKAFQFLSIPQGNRLSIITMSGGEGVMATDSSQTYGLTQAGFENRTRQILSRISPDWEIPLNPFDAGVCMEFHLSDLTVFFDALMAIPEDKNVDCTIMQLFPWTLSESEEIPEKLTGKADSIKDLYVQRMVQMRKAGKPLALWCTSSGHDEMQLIQRLESARIPVFRSSERAVKALSAMHRYHSMVSQRR</sequence>
<evidence type="ECO:0000313" key="6">
    <source>
        <dbReference type="Proteomes" id="UP000427906"/>
    </source>
</evidence>
<dbReference type="SMART" id="SM00881">
    <property type="entry name" value="CoA_binding"/>
    <property type="match status" value="1"/>
</dbReference>
<dbReference type="KEGG" id="dalk:DSCA_19330"/>
<dbReference type="InterPro" id="IPR032875">
    <property type="entry name" value="Succ_CoA_lig_flav_dom"/>
</dbReference>
<dbReference type="RefSeq" id="WP_167527685.1">
    <property type="nucleotide sequence ID" value="NZ_AP021874.1"/>
</dbReference>
<dbReference type="SUPFAM" id="SSF51735">
    <property type="entry name" value="NAD(P)-binding Rossmann-fold domains"/>
    <property type="match status" value="1"/>
</dbReference>
<reference evidence="5 6" key="1">
    <citation type="submission" date="2019-11" db="EMBL/GenBank/DDBJ databases">
        <title>Comparative genomics of hydrocarbon-degrading Desulfosarcina strains.</title>
        <authorList>
            <person name="Watanabe M."/>
            <person name="Kojima H."/>
            <person name="Fukui M."/>
        </authorList>
    </citation>
    <scope>NUCLEOTIDE SEQUENCE [LARGE SCALE GENOMIC DNA]</scope>
    <source>
        <strain evidence="5 6">PL12</strain>
    </source>
</reference>
<evidence type="ECO:0000256" key="2">
    <source>
        <dbReference type="ARBA" id="ARBA00022741"/>
    </source>
</evidence>
<dbReference type="AlphaFoldDB" id="A0A5K7YHG2"/>
<evidence type="ECO:0000259" key="4">
    <source>
        <dbReference type="SMART" id="SM00881"/>
    </source>
</evidence>
<dbReference type="InterPro" id="IPR016102">
    <property type="entry name" value="Succinyl-CoA_synth-like"/>
</dbReference>
<organism evidence="5 6">
    <name type="scientific">Desulfosarcina alkanivorans</name>
    <dbReference type="NCBI Taxonomy" id="571177"/>
    <lineage>
        <taxon>Bacteria</taxon>
        <taxon>Pseudomonadati</taxon>
        <taxon>Thermodesulfobacteriota</taxon>
        <taxon>Desulfobacteria</taxon>
        <taxon>Desulfobacterales</taxon>
        <taxon>Desulfosarcinaceae</taxon>
        <taxon>Desulfosarcina</taxon>
    </lineage>
</organism>
<dbReference type="PANTHER" id="PTHR43334:SF1">
    <property type="entry name" value="3-HYDROXYPROPIONATE--COA LIGASE [ADP-FORMING]"/>
    <property type="match status" value="1"/>
</dbReference>
<dbReference type="Proteomes" id="UP000427906">
    <property type="component" value="Chromosome"/>
</dbReference>
<dbReference type="GO" id="GO:0016874">
    <property type="term" value="F:ligase activity"/>
    <property type="evidence" value="ECO:0007669"/>
    <property type="project" value="UniProtKB-KW"/>
</dbReference>
<dbReference type="SUPFAM" id="SSF52210">
    <property type="entry name" value="Succinyl-CoA synthetase domains"/>
    <property type="match status" value="2"/>
</dbReference>
<dbReference type="Pfam" id="PF13607">
    <property type="entry name" value="Succ_CoA_lig"/>
    <property type="match status" value="1"/>
</dbReference>
<keyword evidence="3" id="KW-0067">ATP-binding</keyword>
<accession>A0A5K7YHG2</accession>
<dbReference type="Pfam" id="PF13380">
    <property type="entry name" value="CoA_binding_2"/>
    <property type="match status" value="1"/>
</dbReference>
<protein>
    <recommendedName>
        <fullName evidence="4">CoA-binding domain-containing protein</fullName>
    </recommendedName>
</protein>
<evidence type="ECO:0000256" key="3">
    <source>
        <dbReference type="ARBA" id="ARBA00022840"/>
    </source>
</evidence>
<name>A0A5K7YHG2_9BACT</name>
<evidence type="ECO:0000313" key="5">
    <source>
        <dbReference type="EMBL" id="BBO68003.1"/>
    </source>
</evidence>
<dbReference type="Gene3D" id="3.40.50.261">
    <property type="entry name" value="Succinyl-CoA synthetase domains"/>
    <property type="match status" value="2"/>
</dbReference>
<keyword evidence="6" id="KW-1185">Reference proteome</keyword>
<gene>
    <name evidence="5" type="ORF">DSCA_19330</name>
</gene>
<dbReference type="Gene3D" id="3.40.50.720">
    <property type="entry name" value="NAD(P)-binding Rossmann-like Domain"/>
    <property type="match status" value="1"/>
</dbReference>
<keyword evidence="1" id="KW-0436">Ligase</keyword>
<dbReference type="InterPro" id="IPR051538">
    <property type="entry name" value="Acyl-CoA_Synth/Transferase"/>
</dbReference>
<dbReference type="PANTHER" id="PTHR43334">
    <property type="entry name" value="ACETATE--COA LIGASE [ADP-FORMING]"/>
    <property type="match status" value="1"/>
</dbReference>
<evidence type="ECO:0000256" key="1">
    <source>
        <dbReference type="ARBA" id="ARBA00022598"/>
    </source>
</evidence>
<keyword evidence="2" id="KW-0547">Nucleotide-binding</keyword>
<dbReference type="GO" id="GO:0005524">
    <property type="term" value="F:ATP binding"/>
    <property type="evidence" value="ECO:0007669"/>
    <property type="project" value="UniProtKB-KW"/>
</dbReference>
<dbReference type="InterPro" id="IPR036291">
    <property type="entry name" value="NAD(P)-bd_dom_sf"/>
</dbReference>
<dbReference type="InterPro" id="IPR003781">
    <property type="entry name" value="CoA-bd"/>
</dbReference>
<proteinExistence type="predicted"/>